<keyword evidence="4" id="KW-1185">Reference proteome</keyword>
<evidence type="ECO:0000256" key="1">
    <source>
        <dbReference type="SAM" id="Phobius"/>
    </source>
</evidence>
<evidence type="ECO:0000313" key="4">
    <source>
        <dbReference type="Proteomes" id="UP000295706"/>
    </source>
</evidence>
<name>A0A4R4KKW6_9BACT</name>
<feature type="transmembrane region" description="Helical" evidence="1">
    <location>
        <begin position="299"/>
        <end position="316"/>
    </location>
</feature>
<dbReference type="PANTHER" id="PTHR31605">
    <property type="entry name" value="GLYCEROL-3-PHOSPHATE O-ACYLTRANSFERASE 1"/>
    <property type="match status" value="1"/>
</dbReference>
<dbReference type="EMBL" id="SMJU01000001">
    <property type="protein sequence ID" value="TDB68848.1"/>
    <property type="molecule type" value="Genomic_DNA"/>
</dbReference>
<evidence type="ECO:0000259" key="2">
    <source>
        <dbReference type="SMART" id="SM00563"/>
    </source>
</evidence>
<keyword evidence="3" id="KW-0808">Transferase</keyword>
<dbReference type="InterPro" id="IPR002123">
    <property type="entry name" value="Plipid/glycerol_acylTrfase"/>
</dbReference>
<dbReference type="RefSeq" id="WP_132113357.1">
    <property type="nucleotide sequence ID" value="NZ_SMJU01000001.1"/>
</dbReference>
<accession>A0A4R4KKW6</accession>
<dbReference type="Pfam" id="PF01553">
    <property type="entry name" value="Acyltransferase"/>
    <property type="match status" value="1"/>
</dbReference>
<dbReference type="GO" id="GO:0016287">
    <property type="term" value="F:glycerone-phosphate O-acyltransferase activity"/>
    <property type="evidence" value="ECO:0007669"/>
    <property type="project" value="TreeGrafter"/>
</dbReference>
<reference evidence="3 4" key="1">
    <citation type="submission" date="2019-02" db="EMBL/GenBank/DDBJ databases">
        <title>Arundinibacter roseus gen. nov., sp. nov., a new member of the family Cytophagaceae.</title>
        <authorList>
            <person name="Szuroczki S."/>
            <person name="Khayer B."/>
            <person name="Sproer C."/>
            <person name="Toumi M."/>
            <person name="Szabo A."/>
            <person name="Felfoldi T."/>
            <person name="Schumann P."/>
            <person name="Toth E."/>
        </authorList>
    </citation>
    <scope>NUCLEOTIDE SEQUENCE [LARGE SCALE GENOMIC DNA]</scope>
    <source>
        <strain evidence="3 4">DMA-k-7a</strain>
    </source>
</reference>
<dbReference type="SMART" id="SM00563">
    <property type="entry name" value="PlsC"/>
    <property type="match status" value="1"/>
</dbReference>
<dbReference type="PANTHER" id="PTHR31605:SF0">
    <property type="entry name" value="GLYCEROL-3-PHOSPHATE O-ACYLTRANSFERASE 1"/>
    <property type="match status" value="1"/>
</dbReference>
<feature type="transmembrane region" description="Helical" evidence="1">
    <location>
        <begin position="268"/>
        <end position="293"/>
    </location>
</feature>
<protein>
    <submittedName>
        <fullName evidence="3">Glycerol acyltransferase</fullName>
    </submittedName>
</protein>
<keyword evidence="1" id="KW-1133">Transmembrane helix</keyword>
<dbReference type="InterPro" id="IPR052744">
    <property type="entry name" value="GPAT/DAPAT"/>
</dbReference>
<dbReference type="OrthoDB" id="9806008at2"/>
<keyword evidence="3" id="KW-0012">Acyltransferase</keyword>
<dbReference type="AlphaFoldDB" id="A0A4R4KKW6"/>
<feature type="domain" description="Phospholipid/glycerol acyltransferase" evidence="2">
    <location>
        <begin position="35"/>
        <end position="164"/>
    </location>
</feature>
<dbReference type="GO" id="GO:0008654">
    <property type="term" value="P:phospholipid biosynthetic process"/>
    <property type="evidence" value="ECO:0007669"/>
    <property type="project" value="TreeGrafter"/>
</dbReference>
<evidence type="ECO:0000313" key="3">
    <source>
        <dbReference type="EMBL" id="TDB68848.1"/>
    </source>
</evidence>
<comment type="caution">
    <text evidence="3">The sequence shown here is derived from an EMBL/GenBank/DDBJ whole genome shotgun (WGS) entry which is preliminary data.</text>
</comment>
<organism evidence="3 4">
    <name type="scientific">Arundinibacter roseus</name>
    <dbReference type="NCBI Taxonomy" id="2070510"/>
    <lineage>
        <taxon>Bacteria</taxon>
        <taxon>Pseudomonadati</taxon>
        <taxon>Bacteroidota</taxon>
        <taxon>Cytophagia</taxon>
        <taxon>Cytophagales</taxon>
        <taxon>Spirosomataceae</taxon>
        <taxon>Arundinibacter</taxon>
    </lineage>
</organism>
<gene>
    <name evidence="3" type="ORF">EZE20_00435</name>
</gene>
<sequence length="335" mass="37345">MLYYFSRFLVRLALPLYVTKLCVRNKSAVPSQGPILLASNHSGSFFDAVIIGGVLSQPIHTLTRGDVFRKPKIARLLRGIKLIPVFRGTEGRENLKNIDTTLDECFSIMRNQGTVVIFSEGVCVNEWKLRPLGKGTARMAYQAWFGNDPALHNLPVVPTGVTYEHFRGANKRVVLDFRPPIYPSHITTNPAEYEKWLREFNALLRNEMCRTIFESSTEEPEATQFFAACSPLQPSAFLRGIGALGRAINRPLYRLYTKKVAAQTKGTVFYDSVLFGLLMYTYPVLVSLLALLVGAVTHWAVGLGVFLAFPLGAWAGNQFRPQPTSVAHPADTQHA</sequence>
<dbReference type="SUPFAM" id="SSF69593">
    <property type="entry name" value="Glycerol-3-phosphate (1)-acyltransferase"/>
    <property type="match status" value="1"/>
</dbReference>
<proteinExistence type="predicted"/>
<keyword evidence="1" id="KW-0812">Transmembrane</keyword>
<dbReference type="GO" id="GO:0004366">
    <property type="term" value="F:glycerol-3-phosphate O-acyltransferase activity"/>
    <property type="evidence" value="ECO:0007669"/>
    <property type="project" value="TreeGrafter"/>
</dbReference>
<dbReference type="Proteomes" id="UP000295706">
    <property type="component" value="Unassembled WGS sequence"/>
</dbReference>
<keyword evidence="1" id="KW-0472">Membrane</keyword>